<evidence type="ECO:0000313" key="11">
    <source>
        <dbReference type="EMBL" id="DBA00316.1"/>
    </source>
</evidence>
<accession>A0AAV2Z1Z1</accession>
<dbReference type="AlphaFoldDB" id="A0AAV2Z1Z1"/>
<feature type="domain" description="O-GlcNAc transferase C-terminal" evidence="10">
    <location>
        <begin position="301"/>
        <end position="531"/>
    </location>
</feature>
<evidence type="ECO:0000256" key="8">
    <source>
        <dbReference type="PROSITE-ProRule" id="PRU00339"/>
    </source>
</evidence>
<evidence type="ECO:0000256" key="4">
    <source>
        <dbReference type="ARBA" id="ARBA00022676"/>
    </source>
</evidence>
<dbReference type="GO" id="GO:0097363">
    <property type="term" value="F:protein O-acetylglucosaminyltransferase activity"/>
    <property type="evidence" value="ECO:0007669"/>
    <property type="project" value="UniProtKB-EC"/>
</dbReference>
<evidence type="ECO:0000256" key="9">
    <source>
        <dbReference type="SAM" id="SignalP"/>
    </source>
</evidence>
<dbReference type="EC" id="2.4.1.255" evidence="3"/>
<evidence type="ECO:0000313" key="12">
    <source>
        <dbReference type="Proteomes" id="UP001146120"/>
    </source>
</evidence>
<keyword evidence="5" id="KW-0808">Transferase</keyword>
<comment type="similarity">
    <text evidence="2">Belongs to the glycosyltransferase 41 family. O-GlcNAc transferase subfamily.</text>
</comment>
<sequence>MGRRSVINAAAAIVLLGSCMGTMQLLPVSPLDVSSLWEMATSHWERDEHSQTERLLLEIQQLDPAHSSINLALGAVQHKKGNLDAALEFFEQQLRIHGASAELFVNYGLLFVDRKEFARAIESFERAVSLGSTQLPTFAHAFALACHHSGDLHRAEQIYRLVGDEHRGFSYHFDFAVTLQRLGRMLDANEEYNNALLLRNDFADAWLNVAALHHQYGDVAQSIPCYKRAFESATASPQTRAMAVMNMGVAYEHLQDARAALSSFAQVEQLLARDDFPDPRERIASQTLLHVNVGRTRISACMWEDYEDRAGHLVAMVTARDVSHNRSSSLLPFDTLLYPFSRHFRRQIAVLYAQQYEQEPRAVLVSPSKASLTSKLNVAYLSFDFTDHPTAHLMEGLFIHHDRRHMRVTAFGYGKDDNSTYRRRIEHQVDEFVNVANMALDDSVEAIHTRSIHILMDAQGHTRGSRPQITARKPAPVVVNYLVYPGTLGASYVDYIVVDRFVTPPAELAKDFTEKLVLLPHSYQVNNYAHVRQPTITMGSHNEESESFGELAQDAFVFVNFNKIDKIDPFVFALWMAILRRVPSSVLVLLDPARSSSKPSPTSSLVRTNLARQVAAHGIAPDRLRVPKAQHLRRHRRAGLFLDTFVYGAHSTATDALYAGLPVLTLAGDAFASRVGVSLLRNVDTPELIVHGRKEFEDLAVRLAHDPAMLQPLRYKLRRRHLRLFRTQEHTSALEAGQRVMYELYRLGHGAHHVVVHHGTRGSDGDTINSTHN</sequence>
<evidence type="ECO:0000256" key="6">
    <source>
        <dbReference type="ARBA" id="ARBA00022737"/>
    </source>
</evidence>
<feature type="repeat" description="TPR" evidence="8">
    <location>
        <begin position="67"/>
        <end position="100"/>
    </location>
</feature>
<evidence type="ECO:0000256" key="7">
    <source>
        <dbReference type="ARBA" id="ARBA00022803"/>
    </source>
</evidence>
<keyword evidence="4" id="KW-0328">Glycosyltransferase</keyword>
<dbReference type="PANTHER" id="PTHR44998:SF1">
    <property type="entry name" value="UDP-N-ACETYLGLUCOSAMINE--PEPTIDE N-ACETYLGLUCOSAMINYLTRANSFERASE 110 KDA SUBUNIT"/>
    <property type="match status" value="1"/>
</dbReference>
<evidence type="ECO:0000256" key="2">
    <source>
        <dbReference type="ARBA" id="ARBA00005386"/>
    </source>
</evidence>
<dbReference type="SMART" id="SM00028">
    <property type="entry name" value="TPR"/>
    <property type="match status" value="6"/>
</dbReference>
<comment type="caution">
    <text evidence="11">The sequence shown here is derived from an EMBL/GenBank/DDBJ whole genome shotgun (WGS) entry which is preliminary data.</text>
</comment>
<evidence type="ECO:0000259" key="10">
    <source>
        <dbReference type="Pfam" id="PF13844"/>
    </source>
</evidence>
<dbReference type="Gene3D" id="3.40.50.2000">
    <property type="entry name" value="Glycogen Phosphorylase B"/>
    <property type="match status" value="1"/>
</dbReference>
<dbReference type="SUPFAM" id="SSF48452">
    <property type="entry name" value="TPR-like"/>
    <property type="match status" value="1"/>
</dbReference>
<gene>
    <name evidence="11" type="ORF">N0F65_001511</name>
</gene>
<dbReference type="PROSITE" id="PS50005">
    <property type="entry name" value="TPR"/>
    <property type="match status" value="2"/>
</dbReference>
<dbReference type="InterPro" id="IPR029489">
    <property type="entry name" value="OGT/SEC/SPY_C"/>
</dbReference>
<comment type="pathway">
    <text evidence="1">Protein modification; protein glycosylation.</text>
</comment>
<dbReference type="InterPro" id="IPR019734">
    <property type="entry name" value="TPR_rpt"/>
</dbReference>
<dbReference type="PANTHER" id="PTHR44998">
    <property type="match status" value="1"/>
</dbReference>
<name>A0AAV2Z1Z1_9STRA</name>
<evidence type="ECO:0000256" key="3">
    <source>
        <dbReference type="ARBA" id="ARBA00011970"/>
    </source>
</evidence>
<feature type="repeat" description="TPR" evidence="8">
    <location>
        <begin position="101"/>
        <end position="134"/>
    </location>
</feature>
<dbReference type="InterPro" id="IPR011990">
    <property type="entry name" value="TPR-like_helical_dom_sf"/>
</dbReference>
<evidence type="ECO:0000256" key="5">
    <source>
        <dbReference type="ARBA" id="ARBA00022679"/>
    </source>
</evidence>
<reference evidence="11" key="2">
    <citation type="journal article" date="2023" name="Microbiol Resour">
        <title>Decontamination and Annotation of the Draft Genome Sequence of the Oomycete Lagenidium giganteum ARSEF 373.</title>
        <authorList>
            <person name="Morgan W.R."/>
            <person name="Tartar A."/>
        </authorList>
    </citation>
    <scope>NUCLEOTIDE SEQUENCE</scope>
    <source>
        <strain evidence="11">ARSEF 373</strain>
    </source>
</reference>
<protein>
    <recommendedName>
        <fullName evidence="3">protein O-GlcNAc transferase</fullName>
        <ecNumber evidence="3">2.4.1.255</ecNumber>
    </recommendedName>
</protein>
<keyword evidence="9" id="KW-0732">Signal</keyword>
<feature type="signal peptide" evidence="9">
    <location>
        <begin position="1"/>
        <end position="21"/>
    </location>
</feature>
<proteinExistence type="inferred from homology"/>
<dbReference type="PROSITE" id="PS51257">
    <property type="entry name" value="PROKAR_LIPOPROTEIN"/>
    <property type="match status" value="1"/>
</dbReference>
<dbReference type="Gene3D" id="3.40.50.11380">
    <property type="match status" value="1"/>
</dbReference>
<dbReference type="Proteomes" id="UP001146120">
    <property type="component" value="Unassembled WGS sequence"/>
</dbReference>
<dbReference type="Pfam" id="PF13844">
    <property type="entry name" value="Glyco_transf_41"/>
    <property type="match status" value="2"/>
</dbReference>
<dbReference type="EMBL" id="DAKRPA010000066">
    <property type="protein sequence ID" value="DBA00316.1"/>
    <property type="molecule type" value="Genomic_DNA"/>
</dbReference>
<evidence type="ECO:0000256" key="1">
    <source>
        <dbReference type="ARBA" id="ARBA00004922"/>
    </source>
</evidence>
<dbReference type="Gene3D" id="1.25.40.10">
    <property type="entry name" value="Tetratricopeptide repeat domain"/>
    <property type="match status" value="3"/>
</dbReference>
<feature type="domain" description="O-GlcNAc transferase C-terminal" evidence="10">
    <location>
        <begin position="550"/>
        <end position="733"/>
    </location>
</feature>
<keyword evidence="12" id="KW-1185">Reference proteome</keyword>
<keyword evidence="6" id="KW-0677">Repeat</keyword>
<organism evidence="11 12">
    <name type="scientific">Lagenidium giganteum</name>
    <dbReference type="NCBI Taxonomy" id="4803"/>
    <lineage>
        <taxon>Eukaryota</taxon>
        <taxon>Sar</taxon>
        <taxon>Stramenopiles</taxon>
        <taxon>Oomycota</taxon>
        <taxon>Peronosporomycetes</taxon>
        <taxon>Pythiales</taxon>
        <taxon>Pythiaceae</taxon>
    </lineage>
</organism>
<keyword evidence="7 8" id="KW-0802">TPR repeat</keyword>
<reference evidence="11" key="1">
    <citation type="submission" date="2022-11" db="EMBL/GenBank/DDBJ databases">
        <authorList>
            <person name="Morgan W.R."/>
            <person name="Tartar A."/>
        </authorList>
    </citation>
    <scope>NUCLEOTIDE SEQUENCE</scope>
    <source>
        <strain evidence="11">ARSEF 373</strain>
    </source>
</reference>
<feature type="chain" id="PRO_5043977070" description="protein O-GlcNAc transferase" evidence="9">
    <location>
        <begin position="22"/>
        <end position="773"/>
    </location>
</feature>